<keyword evidence="2" id="KW-0732">Signal</keyword>
<dbReference type="OrthoDB" id="5600111at2759"/>
<feature type="compositionally biased region" description="Polar residues" evidence="1">
    <location>
        <begin position="173"/>
        <end position="182"/>
    </location>
</feature>
<accession>A0A9W8E983</accession>
<protein>
    <submittedName>
        <fullName evidence="3">Uncharacterized protein</fullName>
    </submittedName>
</protein>
<dbReference type="AlphaFoldDB" id="A0A9W8E983"/>
<proteinExistence type="predicted"/>
<feature type="compositionally biased region" description="Polar residues" evidence="1">
    <location>
        <begin position="88"/>
        <end position="99"/>
    </location>
</feature>
<comment type="caution">
    <text evidence="3">The sequence shown here is derived from an EMBL/GenBank/DDBJ whole genome shotgun (WGS) entry which is preliminary data.</text>
</comment>
<evidence type="ECO:0000256" key="2">
    <source>
        <dbReference type="SAM" id="SignalP"/>
    </source>
</evidence>
<evidence type="ECO:0000313" key="4">
    <source>
        <dbReference type="Proteomes" id="UP001150925"/>
    </source>
</evidence>
<keyword evidence="4" id="KW-1185">Reference proteome</keyword>
<feature type="signal peptide" evidence="2">
    <location>
        <begin position="1"/>
        <end position="27"/>
    </location>
</feature>
<feature type="compositionally biased region" description="Acidic residues" evidence="1">
    <location>
        <begin position="106"/>
        <end position="146"/>
    </location>
</feature>
<feature type="chain" id="PRO_5040745037" evidence="2">
    <location>
        <begin position="28"/>
        <end position="260"/>
    </location>
</feature>
<gene>
    <name evidence="3" type="ORF">IWQ62_001295</name>
</gene>
<evidence type="ECO:0000256" key="1">
    <source>
        <dbReference type="SAM" id="MobiDB-lite"/>
    </source>
</evidence>
<sequence length="260" mass="27460">MQLFSGPVGIAIWALGWQVLWLLTAHGCNPDTKAQQQLPRRAFETPLVGREVHFPDISRRNDDPVGIFPVRRNGGLNEPRDPIAADSFLTNSGAPNNNAVPGVMDAGDDEGNDDGSSDADDNVVPETMDTGDDMDNGVDGNDEESGDGSGDTDDKSGSVEPSEENDDVGSDTAVPSDQTSQLVEKRDDGLGFGLGGGLTGRKPCPCGCPGCTCTCGCGRFPTVHSEQSMAELNADTQLDIIIHKVSKVDFDAQKKMTHIG</sequence>
<organism evidence="3 4">
    <name type="scientific">Dispira parvispora</name>
    <dbReference type="NCBI Taxonomy" id="1520584"/>
    <lineage>
        <taxon>Eukaryota</taxon>
        <taxon>Fungi</taxon>
        <taxon>Fungi incertae sedis</taxon>
        <taxon>Zoopagomycota</taxon>
        <taxon>Kickxellomycotina</taxon>
        <taxon>Dimargaritomycetes</taxon>
        <taxon>Dimargaritales</taxon>
        <taxon>Dimargaritaceae</taxon>
        <taxon>Dispira</taxon>
    </lineage>
</organism>
<reference evidence="3" key="1">
    <citation type="submission" date="2022-07" db="EMBL/GenBank/DDBJ databases">
        <title>Phylogenomic reconstructions and comparative analyses of Kickxellomycotina fungi.</title>
        <authorList>
            <person name="Reynolds N.K."/>
            <person name="Stajich J.E."/>
            <person name="Barry K."/>
            <person name="Grigoriev I.V."/>
            <person name="Crous P."/>
            <person name="Smith M.E."/>
        </authorList>
    </citation>
    <scope>NUCLEOTIDE SEQUENCE</scope>
    <source>
        <strain evidence="3">RSA 1196</strain>
    </source>
</reference>
<name>A0A9W8E983_9FUNG</name>
<dbReference type="Proteomes" id="UP001150925">
    <property type="component" value="Unassembled WGS sequence"/>
</dbReference>
<evidence type="ECO:0000313" key="3">
    <source>
        <dbReference type="EMBL" id="KAJ1968359.1"/>
    </source>
</evidence>
<feature type="region of interest" description="Disordered" evidence="1">
    <location>
        <begin position="71"/>
        <end position="188"/>
    </location>
</feature>
<dbReference type="EMBL" id="JANBPY010000194">
    <property type="protein sequence ID" value="KAJ1968359.1"/>
    <property type="molecule type" value="Genomic_DNA"/>
</dbReference>